<evidence type="ECO:0008006" key="5">
    <source>
        <dbReference type="Google" id="ProtNLM"/>
    </source>
</evidence>
<dbReference type="PANTHER" id="PTHR33207">
    <property type="entry name" value="F-BOX DOMAIN CONTAINING PROTEIN-RELATED"/>
    <property type="match status" value="1"/>
</dbReference>
<feature type="domain" description="F-box protein AT5G49610-like beta-propeller" evidence="2">
    <location>
        <begin position="114"/>
        <end position="391"/>
    </location>
</feature>
<accession>A0AAQ3X8U9</accession>
<reference evidence="3 4" key="1">
    <citation type="submission" date="2024-02" db="EMBL/GenBank/DDBJ databases">
        <title>High-quality chromosome-scale genome assembly of Pensacola bahiagrass (Paspalum notatum Flugge var. saurae).</title>
        <authorList>
            <person name="Vega J.M."/>
            <person name="Podio M."/>
            <person name="Orjuela J."/>
            <person name="Siena L.A."/>
            <person name="Pessino S.C."/>
            <person name="Combes M.C."/>
            <person name="Mariac C."/>
            <person name="Albertini E."/>
            <person name="Pupilli F."/>
            <person name="Ortiz J.P.A."/>
            <person name="Leblanc O."/>
        </authorList>
    </citation>
    <scope>NUCLEOTIDE SEQUENCE [LARGE SCALE GENOMIC DNA]</scope>
    <source>
        <strain evidence="3">R1</strain>
        <tissue evidence="3">Leaf</tissue>
    </source>
</reference>
<evidence type="ECO:0000313" key="3">
    <source>
        <dbReference type="EMBL" id="WVZ90756.1"/>
    </source>
</evidence>
<dbReference type="InterPro" id="IPR056594">
    <property type="entry name" value="AT5G49610-like_b-prop"/>
</dbReference>
<evidence type="ECO:0000313" key="4">
    <source>
        <dbReference type="Proteomes" id="UP001341281"/>
    </source>
</evidence>
<dbReference type="AlphaFoldDB" id="A0AAQ3X8U9"/>
<dbReference type="Pfam" id="PF00646">
    <property type="entry name" value="F-box"/>
    <property type="match status" value="1"/>
</dbReference>
<organism evidence="3 4">
    <name type="scientific">Paspalum notatum var. saurae</name>
    <dbReference type="NCBI Taxonomy" id="547442"/>
    <lineage>
        <taxon>Eukaryota</taxon>
        <taxon>Viridiplantae</taxon>
        <taxon>Streptophyta</taxon>
        <taxon>Embryophyta</taxon>
        <taxon>Tracheophyta</taxon>
        <taxon>Spermatophyta</taxon>
        <taxon>Magnoliopsida</taxon>
        <taxon>Liliopsida</taxon>
        <taxon>Poales</taxon>
        <taxon>Poaceae</taxon>
        <taxon>PACMAD clade</taxon>
        <taxon>Panicoideae</taxon>
        <taxon>Andropogonodae</taxon>
        <taxon>Paspaleae</taxon>
        <taxon>Paspalinae</taxon>
        <taxon>Paspalum</taxon>
    </lineage>
</organism>
<proteinExistence type="predicted"/>
<evidence type="ECO:0000259" key="2">
    <source>
        <dbReference type="Pfam" id="PF23635"/>
    </source>
</evidence>
<evidence type="ECO:0000259" key="1">
    <source>
        <dbReference type="Pfam" id="PF00646"/>
    </source>
</evidence>
<dbReference type="Pfam" id="PF23635">
    <property type="entry name" value="Beta-prop_AT5G49610-like"/>
    <property type="match status" value="1"/>
</dbReference>
<dbReference type="EMBL" id="CP144752">
    <property type="protein sequence ID" value="WVZ90756.1"/>
    <property type="molecule type" value="Genomic_DNA"/>
</dbReference>
<gene>
    <name evidence="3" type="ORF">U9M48_037027</name>
</gene>
<feature type="domain" description="F-box" evidence="1">
    <location>
        <begin position="15"/>
        <end position="54"/>
    </location>
</feature>
<dbReference type="Proteomes" id="UP001341281">
    <property type="component" value="Chromosome 08"/>
</dbReference>
<dbReference type="InterPro" id="IPR036047">
    <property type="entry name" value="F-box-like_dom_sf"/>
</dbReference>
<keyword evidence="4" id="KW-1185">Reference proteome</keyword>
<sequence length="398" mass="44393">MPPTAKSQVPTTTIIDDLGEDLLCEIFLRLPSLPSLVRAALTCRAFLAAVRSSPAFRRRFRSLHPPPLLGFFFESGSGSPSFSPLRRPSDPDVAAAVRGADAPYQEDEFAGWKIQDCRGGYLLLVDSSTPQMALYSPLTRALDLLPTPPGEISSGCRGIFYMKFTLLCSTEGLESSFRVVCLCHDKDKSRVRVAVFSSGTREWRVLPWWGTPVAQPPGKKNRLLAGTQANGSIYWAHAVQAYMVVLDAKTLQFSLIDLPELLRGRGHLYKSGDTKDGELCIVSAVGLTLYTWFRGADAGGDEKWMLRSVTRLKREILQVTESPEDELAVFRLSLKVWAVLNGIVYMSVSNLDEPRLPSWFLSFCLETRKLEKLFESAFDRRMFPCFMAWPPRLVGDAV</sequence>
<name>A0AAQ3X8U9_PASNO</name>
<dbReference type="InterPro" id="IPR001810">
    <property type="entry name" value="F-box_dom"/>
</dbReference>
<dbReference type="SUPFAM" id="SSF81383">
    <property type="entry name" value="F-box domain"/>
    <property type="match status" value="1"/>
</dbReference>
<protein>
    <recommendedName>
        <fullName evidence="5">F-box domain-containing protein</fullName>
    </recommendedName>
</protein>